<feature type="domain" description="Ig-like" evidence="17">
    <location>
        <begin position="898"/>
        <end position="989"/>
    </location>
</feature>
<comment type="subcellular location">
    <subcellularLocation>
        <location evidence="2">Cytoplasm</location>
        <location evidence="2">Myofibril</location>
        <location evidence="2">Sarcomere</location>
    </subcellularLocation>
    <subcellularLocation>
        <location evidence="1">Nucleus</location>
    </subcellularLocation>
</comment>
<feature type="domain" description="Ig-like" evidence="17">
    <location>
        <begin position="2900"/>
        <end position="2993"/>
    </location>
</feature>
<feature type="domain" description="Ig-like" evidence="17">
    <location>
        <begin position="6513"/>
        <end position="6600"/>
    </location>
</feature>
<evidence type="ECO:0000256" key="3">
    <source>
        <dbReference type="ARBA" id="ARBA00006692"/>
    </source>
</evidence>
<feature type="domain" description="Ig-like" evidence="17">
    <location>
        <begin position="2366"/>
        <end position="2459"/>
    </location>
</feature>
<dbReference type="FunFam" id="2.60.40.10:FF:000107">
    <property type="entry name" value="Myosin, light chain kinase a"/>
    <property type="match status" value="4"/>
</dbReference>
<feature type="domain" description="Ig-like" evidence="17">
    <location>
        <begin position="479"/>
        <end position="568"/>
    </location>
</feature>
<feature type="domain" description="Ig-like" evidence="17">
    <location>
        <begin position="3548"/>
        <end position="3634"/>
    </location>
</feature>
<dbReference type="Gene3D" id="2.60.40.10">
    <property type="entry name" value="Immunoglobulins"/>
    <property type="match status" value="54"/>
</dbReference>
<dbReference type="FunFam" id="2.60.40.10:FF:000962">
    <property type="entry name" value="titin isoform X1"/>
    <property type="match status" value="4"/>
</dbReference>
<feature type="region of interest" description="Disordered" evidence="16">
    <location>
        <begin position="237"/>
        <end position="267"/>
    </location>
</feature>
<dbReference type="GO" id="GO:0009888">
    <property type="term" value="P:tissue development"/>
    <property type="evidence" value="ECO:0007669"/>
    <property type="project" value="UniProtKB-ARBA"/>
</dbReference>
<feature type="domain" description="Fibronectin type-III" evidence="18">
    <location>
        <begin position="6413"/>
        <end position="6507"/>
    </location>
</feature>
<evidence type="ECO:0000259" key="17">
    <source>
        <dbReference type="PROSITE" id="PS50835"/>
    </source>
</evidence>
<feature type="domain" description="Ig-like" evidence="17">
    <location>
        <begin position="6231"/>
        <end position="6308"/>
    </location>
</feature>
<evidence type="ECO:0000256" key="11">
    <source>
        <dbReference type="ARBA" id="ARBA00023179"/>
    </source>
</evidence>
<dbReference type="InterPro" id="IPR007110">
    <property type="entry name" value="Ig-like_dom"/>
</dbReference>
<feature type="domain" description="Ig-like" evidence="17">
    <location>
        <begin position="1567"/>
        <end position="1652"/>
    </location>
</feature>
<feature type="domain" description="Ig-like" evidence="17">
    <location>
        <begin position="2764"/>
        <end position="2854"/>
    </location>
</feature>
<feature type="domain" description="Ig-like" evidence="17">
    <location>
        <begin position="4847"/>
        <end position="4939"/>
    </location>
</feature>
<evidence type="ECO:0000256" key="10">
    <source>
        <dbReference type="ARBA" id="ARBA00023157"/>
    </source>
</evidence>
<dbReference type="OrthoDB" id="6612025at2759"/>
<feature type="domain" description="Ig-like" evidence="17">
    <location>
        <begin position="1700"/>
        <end position="1790"/>
    </location>
</feature>
<feature type="domain" description="Ig-like" evidence="17">
    <location>
        <begin position="74"/>
        <end position="164"/>
    </location>
</feature>
<feature type="domain" description="Ig-like" evidence="17">
    <location>
        <begin position="6135"/>
        <end position="6218"/>
    </location>
</feature>
<feature type="domain" description="Ig-like" evidence="17">
    <location>
        <begin position="626"/>
        <end position="716"/>
    </location>
</feature>
<evidence type="ECO:0000256" key="8">
    <source>
        <dbReference type="ARBA" id="ARBA00022840"/>
    </source>
</evidence>
<dbReference type="FunFam" id="2.60.40.10:FF:000119">
    <property type="entry name" value="Sallimus, isoform P"/>
    <property type="match status" value="17"/>
</dbReference>
<feature type="domain" description="Ig-like" evidence="17">
    <location>
        <begin position="3039"/>
        <end position="3130"/>
    </location>
</feature>
<feature type="domain" description="Ig-like" evidence="17">
    <location>
        <begin position="259"/>
        <end position="347"/>
    </location>
</feature>
<keyword evidence="10" id="KW-1015">Disulfide bond</keyword>
<dbReference type="FunFam" id="2.60.40.10:FF:001128">
    <property type="entry name" value="Sallimus, isoform P"/>
    <property type="match status" value="1"/>
</dbReference>
<dbReference type="PROSITE" id="PS50835">
    <property type="entry name" value="IG_LIKE"/>
    <property type="match status" value="48"/>
</dbReference>
<dbReference type="FunFam" id="2.60.40.10:FF:000080">
    <property type="entry name" value="Myosin light chain kinase, smooth muscle"/>
    <property type="match status" value="1"/>
</dbReference>
<dbReference type="CDD" id="cd00063">
    <property type="entry name" value="FN3"/>
    <property type="match status" value="5"/>
</dbReference>
<dbReference type="Pfam" id="PF00041">
    <property type="entry name" value="fn3"/>
    <property type="match status" value="5"/>
</dbReference>
<feature type="domain" description="Ig-like" evidence="17">
    <location>
        <begin position="3273"/>
        <end position="3364"/>
    </location>
</feature>
<evidence type="ECO:0000256" key="13">
    <source>
        <dbReference type="ARBA" id="ARBA00023319"/>
    </source>
</evidence>
<name>A0A1Y1N2F3_PHOPY</name>
<evidence type="ECO:0000256" key="2">
    <source>
        <dbReference type="ARBA" id="ARBA00004204"/>
    </source>
</evidence>
<dbReference type="FunFam" id="2.60.40.10:FF:000430">
    <property type="entry name" value="Sallimus, isoform P"/>
    <property type="match status" value="2"/>
</dbReference>
<dbReference type="PROSITE" id="PS50853">
    <property type="entry name" value="FN3"/>
    <property type="match status" value="5"/>
</dbReference>
<reference evidence="19" key="1">
    <citation type="journal article" date="2016" name="Sci. Rep.">
        <title>Molecular characterization of firefly nuptial gifts: a multi-omics approach sheds light on postcopulatory sexual selection.</title>
        <authorList>
            <person name="Al-Wathiqui N."/>
            <person name="Fallon T.R."/>
            <person name="South A."/>
            <person name="Weng J.K."/>
            <person name="Lewis S.M."/>
        </authorList>
    </citation>
    <scope>NUCLEOTIDE SEQUENCE</scope>
</reference>
<feature type="domain" description="Ig-like" evidence="17">
    <location>
        <begin position="3140"/>
        <end position="3231"/>
    </location>
</feature>
<evidence type="ECO:0000256" key="14">
    <source>
        <dbReference type="ARBA" id="ARBA00073138"/>
    </source>
</evidence>
<feature type="domain" description="Ig-like" evidence="17">
    <location>
        <begin position="3685"/>
        <end position="3776"/>
    </location>
</feature>
<keyword evidence="4" id="KW-0728">SH3 domain</keyword>
<dbReference type="FunFam" id="2.60.40.10:FF:000966">
    <property type="entry name" value="Sallimus, isoform P"/>
    <property type="match status" value="1"/>
</dbReference>
<protein>
    <recommendedName>
        <fullName evidence="14">Titin</fullName>
    </recommendedName>
</protein>
<dbReference type="FunFam" id="2.60.40.10:FF:000050">
    <property type="entry name" value="Titin isoform B"/>
    <property type="match status" value="2"/>
</dbReference>
<keyword evidence="5" id="KW-0963">Cytoplasm</keyword>
<evidence type="ECO:0000256" key="1">
    <source>
        <dbReference type="ARBA" id="ARBA00004123"/>
    </source>
</evidence>
<keyword evidence="7" id="KW-0547">Nucleotide-binding</keyword>
<feature type="domain" description="Ig-like" evidence="17">
    <location>
        <begin position="1300"/>
        <end position="1385"/>
    </location>
</feature>
<keyword evidence="13" id="KW-0393">Immunoglobulin domain</keyword>
<feature type="domain" description="Ig-like" evidence="17">
    <location>
        <begin position="5158"/>
        <end position="5249"/>
    </location>
</feature>
<dbReference type="SMART" id="SM00408">
    <property type="entry name" value="IGc2"/>
    <property type="match status" value="45"/>
</dbReference>
<feature type="domain" description="Ig-like" evidence="17">
    <location>
        <begin position="5984"/>
        <end position="6039"/>
    </location>
</feature>
<dbReference type="PANTHER" id="PTHR47633">
    <property type="entry name" value="IMMUNOGLOBULIN"/>
    <property type="match status" value="1"/>
</dbReference>
<feature type="domain" description="Ig-like" evidence="17">
    <location>
        <begin position="3410"/>
        <end position="3503"/>
    </location>
</feature>
<dbReference type="GO" id="GO:0005198">
    <property type="term" value="F:structural molecule activity"/>
    <property type="evidence" value="ECO:0007669"/>
    <property type="project" value="UniProtKB-ARBA"/>
</dbReference>
<dbReference type="RefSeq" id="XP_031348620.1">
    <property type="nucleotide sequence ID" value="XM_031492760.1"/>
</dbReference>
<dbReference type="GO" id="GO:0007517">
    <property type="term" value="P:muscle organ development"/>
    <property type="evidence" value="ECO:0007669"/>
    <property type="project" value="UniProtKB-ARBA"/>
</dbReference>
<dbReference type="EMBL" id="GEZM01017793">
    <property type="protein sequence ID" value="JAV90466.1"/>
    <property type="molecule type" value="Transcribed_RNA"/>
</dbReference>
<feature type="domain" description="Ig-like" evidence="17">
    <location>
        <begin position="2632"/>
        <end position="2725"/>
    </location>
</feature>
<feature type="domain" description="Ig-like" evidence="17">
    <location>
        <begin position="5415"/>
        <end position="5503"/>
    </location>
</feature>
<feature type="region of interest" description="Disordered" evidence="16">
    <location>
        <begin position="4630"/>
        <end position="4651"/>
    </location>
</feature>
<feature type="domain" description="Ig-like" evidence="17">
    <location>
        <begin position="3820"/>
        <end position="3910"/>
    </location>
</feature>
<feature type="domain" description="Ig-like" evidence="17">
    <location>
        <begin position="759"/>
        <end position="850"/>
    </location>
</feature>
<keyword evidence="12" id="KW-0539">Nucleus</keyword>
<dbReference type="GO" id="GO:0030018">
    <property type="term" value="C:Z disc"/>
    <property type="evidence" value="ECO:0007669"/>
    <property type="project" value="UniProtKB-ARBA"/>
</dbReference>
<feature type="domain" description="Ig-like" evidence="17">
    <location>
        <begin position="1433"/>
        <end position="1524"/>
    </location>
</feature>
<dbReference type="FunFam" id="2.60.40.10:FF:000031">
    <property type="entry name" value="Myosin-binding protein C, slow type"/>
    <property type="match status" value="2"/>
</dbReference>
<dbReference type="InterPro" id="IPR036116">
    <property type="entry name" value="FN3_sf"/>
</dbReference>
<feature type="domain" description="Fibronectin type-III" evidence="18">
    <location>
        <begin position="6947"/>
        <end position="7046"/>
    </location>
</feature>
<feature type="compositionally biased region" description="Low complexity" evidence="16">
    <location>
        <begin position="4631"/>
        <end position="4644"/>
    </location>
</feature>
<evidence type="ECO:0000256" key="16">
    <source>
        <dbReference type="SAM" id="MobiDB-lite"/>
    </source>
</evidence>
<dbReference type="KEGG" id="ppyr:116174773"/>
<dbReference type="SUPFAM" id="SSF48726">
    <property type="entry name" value="Immunoglobulin"/>
    <property type="match status" value="49"/>
</dbReference>
<feature type="domain" description="Ig-like" evidence="17">
    <location>
        <begin position="380"/>
        <end position="469"/>
    </location>
</feature>
<feature type="domain" description="Fibronectin type-III" evidence="18">
    <location>
        <begin position="7047"/>
        <end position="7143"/>
    </location>
</feature>
<evidence type="ECO:0000256" key="15">
    <source>
        <dbReference type="SAM" id="Coils"/>
    </source>
</evidence>
<feature type="domain" description="Fibronectin type-III" evidence="18">
    <location>
        <begin position="6716"/>
        <end position="6811"/>
    </location>
</feature>
<evidence type="ECO:0000313" key="19">
    <source>
        <dbReference type="EMBL" id="JAV90466.1"/>
    </source>
</evidence>
<feature type="domain" description="Ig-like" evidence="17">
    <location>
        <begin position="4101"/>
        <end position="4190"/>
    </location>
</feature>
<dbReference type="GO" id="GO:0040017">
    <property type="term" value="P:positive regulation of locomotion"/>
    <property type="evidence" value="ECO:0007669"/>
    <property type="project" value="UniProtKB-ARBA"/>
</dbReference>
<feature type="domain" description="Ig-like" evidence="17">
    <location>
        <begin position="5054"/>
        <end position="5142"/>
    </location>
</feature>
<dbReference type="InterPro" id="IPR003599">
    <property type="entry name" value="Ig_sub"/>
</dbReference>
<evidence type="ECO:0000256" key="4">
    <source>
        <dbReference type="ARBA" id="ARBA00022443"/>
    </source>
</evidence>
<evidence type="ECO:0000256" key="6">
    <source>
        <dbReference type="ARBA" id="ARBA00022737"/>
    </source>
</evidence>
<feature type="compositionally biased region" description="Low complexity" evidence="16">
    <location>
        <begin position="1"/>
        <end position="30"/>
    </location>
</feature>
<feature type="region of interest" description="Disordered" evidence="16">
    <location>
        <begin position="1"/>
        <end position="50"/>
    </location>
</feature>
<dbReference type="SMART" id="SM00409">
    <property type="entry name" value="IG"/>
    <property type="match status" value="49"/>
</dbReference>
<dbReference type="FunFam" id="2.60.40.10:FF:000056">
    <property type="entry name" value="twitchin isoform X4"/>
    <property type="match status" value="1"/>
</dbReference>
<dbReference type="GO" id="GO:0009653">
    <property type="term" value="P:anatomical structure morphogenesis"/>
    <property type="evidence" value="ECO:0007669"/>
    <property type="project" value="UniProtKB-ARBA"/>
</dbReference>
<keyword evidence="6" id="KW-0677">Repeat</keyword>
<feature type="domain" description="Ig-like" evidence="17">
    <location>
        <begin position="6316"/>
        <end position="6404"/>
    </location>
</feature>
<feature type="domain" description="Ig-like" evidence="17">
    <location>
        <begin position="5861"/>
        <end position="5954"/>
    </location>
</feature>
<feature type="domain" description="Ig-like" evidence="17">
    <location>
        <begin position="1166"/>
        <end position="1257"/>
    </location>
</feature>
<dbReference type="GeneID" id="116174773"/>
<feature type="coiled-coil region" evidence="15">
    <location>
        <begin position="5515"/>
        <end position="5547"/>
    </location>
</feature>
<feature type="domain" description="Ig-like" evidence="17">
    <location>
        <begin position="4749"/>
        <end position="4836"/>
    </location>
</feature>
<dbReference type="FunFam" id="2.60.40.10:FF:000147">
    <property type="entry name" value="Myosin light chain kinase"/>
    <property type="match status" value="2"/>
</dbReference>
<dbReference type="Pfam" id="PF07679">
    <property type="entry name" value="I-set"/>
    <property type="match status" value="49"/>
</dbReference>
<dbReference type="SUPFAM" id="SSF49265">
    <property type="entry name" value="Fibronectin type III"/>
    <property type="match status" value="3"/>
</dbReference>
<dbReference type="FunFam" id="2.60.40.10:FF:001269">
    <property type="entry name" value="Sallimus, isoform P"/>
    <property type="match status" value="1"/>
</dbReference>
<feature type="domain" description="Ig-like" evidence="17">
    <location>
        <begin position="4650"/>
        <end position="4738"/>
    </location>
</feature>
<organism evidence="19">
    <name type="scientific">Photinus pyralis</name>
    <name type="common">Common eastern firefly</name>
    <name type="synonym">Lampyris pyralis</name>
    <dbReference type="NCBI Taxonomy" id="7054"/>
    <lineage>
        <taxon>Eukaryota</taxon>
        <taxon>Metazoa</taxon>
        <taxon>Ecdysozoa</taxon>
        <taxon>Arthropoda</taxon>
        <taxon>Hexapoda</taxon>
        <taxon>Insecta</taxon>
        <taxon>Pterygota</taxon>
        <taxon>Neoptera</taxon>
        <taxon>Endopterygota</taxon>
        <taxon>Coleoptera</taxon>
        <taxon>Polyphaga</taxon>
        <taxon>Elateriformia</taxon>
        <taxon>Elateroidea</taxon>
        <taxon>Lampyridae</taxon>
        <taxon>Lampyrinae</taxon>
        <taxon>Photinus</taxon>
    </lineage>
</organism>
<feature type="domain" description="Fibronectin type-III" evidence="18">
    <location>
        <begin position="6817"/>
        <end position="6913"/>
    </location>
</feature>
<dbReference type="SMART" id="SM00060">
    <property type="entry name" value="FN3"/>
    <property type="match status" value="6"/>
</dbReference>
<keyword evidence="8" id="KW-0067">ATP-binding</keyword>
<proteinExistence type="inferred from homology"/>
<feature type="domain" description="Ig-like" evidence="17">
    <location>
        <begin position="2099"/>
        <end position="2190"/>
    </location>
</feature>
<feature type="domain" description="Ig-like" evidence="17">
    <location>
        <begin position="4540"/>
        <end position="4628"/>
    </location>
</feature>
<evidence type="ECO:0000259" key="18">
    <source>
        <dbReference type="PROSITE" id="PS50853"/>
    </source>
</evidence>
<feature type="domain" description="Ig-like" evidence="17">
    <location>
        <begin position="6603"/>
        <end position="6693"/>
    </location>
</feature>
<comment type="similarity">
    <text evidence="3">Belongs to the protein kinase superfamily. CAMK Ser/Thr protein kinase family.</text>
</comment>
<feature type="domain" description="Ig-like" evidence="17">
    <location>
        <begin position="3963"/>
        <end position="4054"/>
    </location>
</feature>
<dbReference type="InterPro" id="IPR003961">
    <property type="entry name" value="FN3_dom"/>
</dbReference>
<dbReference type="InterPro" id="IPR013783">
    <property type="entry name" value="Ig-like_fold"/>
</dbReference>
<dbReference type="GO" id="GO:0005524">
    <property type="term" value="F:ATP binding"/>
    <property type="evidence" value="ECO:0007669"/>
    <property type="project" value="UniProtKB-KW"/>
</dbReference>
<dbReference type="CDD" id="cd00096">
    <property type="entry name" value="Ig"/>
    <property type="match status" value="6"/>
</dbReference>
<dbReference type="FunFam" id="2.60.40.10:FF:000809">
    <property type="entry name" value="Sallimus, isoform Q"/>
    <property type="match status" value="1"/>
</dbReference>
<accession>A0A1Y1N2F3</accession>
<feature type="domain" description="Ig-like" evidence="17">
    <location>
        <begin position="2498"/>
        <end position="2591"/>
    </location>
</feature>
<feature type="domain" description="Ig-like" evidence="17">
    <location>
        <begin position="4436"/>
        <end position="4525"/>
    </location>
</feature>
<dbReference type="PANTHER" id="PTHR47633:SF4">
    <property type="entry name" value="MYOPALLADIN ISOFORM X1"/>
    <property type="match status" value="1"/>
</dbReference>
<dbReference type="InterPro" id="IPR003598">
    <property type="entry name" value="Ig_sub2"/>
</dbReference>
<dbReference type="InterPro" id="IPR013098">
    <property type="entry name" value="Ig_I-set"/>
</dbReference>
<evidence type="ECO:0000256" key="7">
    <source>
        <dbReference type="ARBA" id="ARBA00022741"/>
    </source>
</evidence>
<dbReference type="GO" id="GO:0030154">
    <property type="term" value="P:cell differentiation"/>
    <property type="evidence" value="ECO:0007669"/>
    <property type="project" value="UniProtKB-ARBA"/>
</dbReference>
<dbReference type="GO" id="GO:0060298">
    <property type="term" value="P:positive regulation of sarcomere organization"/>
    <property type="evidence" value="ECO:0007669"/>
    <property type="project" value="UniProtKB-ARBA"/>
</dbReference>
<dbReference type="FunFam" id="2.60.40.10:FF:000425">
    <property type="entry name" value="Myosin light chain kinase"/>
    <property type="match status" value="6"/>
</dbReference>
<evidence type="ECO:0000256" key="9">
    <source>
        <dbReference type="ARBA" id="ARBA00023054"/>
    </source>
</evidence>
<dbReference type="FunFam" id="2.60.40.10:FF:000697">
    <property type="entry name" value="titin isoform X1"/>
    <property type="match status" value="1"/>
</dbReference>
<feature type="domain" description="Ig-like" evidence="17">
    <location>
        <begin position="1032"/>
        <end position="1125"/>
    </location>
</feature>
<dbReference type="InterPro" id="IPR036179">
    <property type="entry name" value="Ig-like_dom_sf"/>
</dbReference>
<keyword evidence="11" id="KW-0514">Muscle protein</keyword>
<dbReference type="FunFam" id="2.60.40.10:FF:001232">
    <property type="entry name" value="Immunoglobulin-like and fibronectin type III domain-containing 1"/>
    <property type="match status" value="1"/>
</dbReference>
<sequence>MHHRQQQQQQSQQMTQQSQIQQSQTQQQRMSRTETRQFTTHQTVQEGHMQVSGQHMIDQAGLQQIGFGPNAAPPMFEKVFQNARFAQGGNATFDGRVTGKPQPTVVWTRKGAQMRDSSKYRISYNDQTGDITLAIYQIGPGDEGEYTCSARNQYGEAVCSVYIQPEGFPMAQQGTQKTQTFKTSEHKTTSTAHGTTYQKHQESSFYTNGTEQEFKIDTFEYRLLREVSFRESITRRHASETDVHVSTTVERSLGPPAPPQITQKPRNSKLLEGSDAVFSAKVAANPRPRLTWFRNGQRITQSNKYESSYSNNQATLRVKQAQSEDSGHYTLLAENPQGCIVSSAYLAIEPVTTQEGLVHDATFPVHQIEEPSETAKTLAPNFVRVCGDRDITEGKMTRFDCRVTGRPYPEVTWLINGRKVTDDHNHKILVNESGNHALMITSVGRNDSGIVTCVATNKSGETSFQCNLNVIEKEQVVAPKFVERFTTTSVKEGEPVVLHARAVGTPAPRITWQKDGVPLTPSHEIRITTDNSGSSTLDISRAKASDAAWYQCTAQNVAGSTATRARLFVEVPQGPMSEPWRLHLPRPTKVIEPEPEPGPEVIYLKHIEPAQPYYPRAEEDRVYPPPQFIIPLRDVMQLEGGKVHFEARIEPVGDPTMRVEWFVNGKSLEASSRATTIFRFGFIALDLLSITMRDSGEYVCRVTSATGSTESRATLGVTARASIERTSQHPDSLQYIQQLEDYSKYQRTDSLEETSSQKPHFIRPLQDQGALQEGRNAHFEAQLTPVSDPTMKVEWYKDGRPITASSRISTIFNFGYVSLNIMHLRAEDAGTYTVRAVNRMGEAISNANLQVIVRSTVTSDLGIPEQQRYIEKVGELEAYQQQQHHKYVQETPESSQPPEFKTPIKDQHGIREGGFAHFEARLEPTGDSTLKVEWLKDGRPVEASSRMTTFFNFGYVALTIKAVTIHDVGNYTCRAYNALGEAATTAQLSVVSKKDIIVDSQHPGGLQKIQHLEDSTRYTRKMDEEVTVTQKPRFLGPLKGTNKIVEGQRAHFEARVEPQNDSTMKLDWYFNGKLIESANRIQTYHDFGYVALDILSVRGEDSGTYTVVARNALGEAQLSASMVVETRASIDTRSMHRTAYEKTQRMERPPHVEPEYQIEELCKSKPIFVVPLSDPQPLSEGRNIHLECRLEPMGDPTMRVDWFCNGKPITVGSRFRTYYDFGFVALDIIHATALDSGEYTVRATNQLGSAHTSACVRVISRSDIVTDSQHEQSLEQIQMLEDSARHHRHTAEDVTVMQAPQFTRPLHNIETIEGTNVHMECRLQPVGDSTMKVAWFVNGRPIKTGHRFRPAYDFDYVALDLLSVYPEDSGVYTCQARNQLGEAITSCSVKVLAKKDLLLETQHPGGLEKIQYLEDASRYKRSEHVDEVISVKPRFVTKPKSMENMREGQHAHFECKLEPVTDSNLKVEWYKNGRPITIGHRFRPIHDFGYVALDVIDLIAEDSGTYTCRAVNLVGVDEVQCSLSCSSSRQIITETVHEQGLEKIHHLEDRARYHRAEVVDEVTTQAPIFTTSLKNIEIREGQRAHMECRLIPVSDSTMKVEWFHNNKPLKSGSRFTETNNFGFVALDILYTYPEDSGTYTCRATNAIGEAVTSSVCVVHSKKSIYLETVNENAMEQIQQLEDHSRYHKQTAQEEYVSQAPVFTMPIKDLRVAENQAAHFEARLIPVGDSRLKVEWLRNGVPIQASNRMTTMHDFGYVALNMKYVNPEDSGTYTCRAVNELGEAVTSATLAVQSKSSLQLETQHEAALQKLRQLEDSTKYQRREEEEVLVTQAPSFTTQLNGPTQLVEGQSAHYECRIEPYPDSSLKVEWFHNGKPLTTGHRFRTAYDFGFASLDVLTVYGEDAGEYTCRATNRIGQAQSSIVTQVKTKASIVRDTQHEGALQKIQYLEDDSRYKKTAVEDSLVMEKPQFGRSLKNIEHLAEGLSAHLEATLTPVNDPTMKVEWFCNGRPIQTGHRFKTTYDFGFVALDILYAYAEDSGTYMCKARNAVGEAVTTASVNVVGKSGLHLETLDEQRLKKIRELENYERPQRQEIEAAPQRPVFLTPLTSLENLKEGEHAHLECRVEPINDANLKIEWFVNGVKLKTGHRFRTTHDFGYVALDILYTYPEDSGTYMCKATNLVGEAVNTCTIKVLGHRSIILDTHHPEGLQKIHELEAQGRPTRLEIEEPEPTPPRLVTELRGTTHVFEGQTAHFEAQVEPIHDPNLRIEFYHNDKPLPSASRFHITFDFGYIALDITHCVPEDAGQYSVKAINNLGECKSSISLKVTAQGNIIMDSQRPEGLEKIRQLEEHVPYKRPEIEEPQTRQRPVFTQPLQNIDNILESQTAHFECRLIPVGDPTLKVEWFRNEKPIEDSSRITKVHDFGFVSLDITHVRDEDQGVYMCRASNALGEAVTTASMKIKTKASIQLETQHAESMKRIQQLEQPLAPRAEEPDRVFEKPVFTQLLTGPTELWEGQHAHFEARVVPVGDSSLKFEWYVNGVELKLGSRFRVTHDFGFVTLDIMSTVPEDSGVYTCKAINKAGEAVSSISMKVKSRSHIMREALQPDAWEKIQLKEAEMNKVPEKFVDSAPQQAPVFTTHLLSYDQLVEGQHVYLEAQVEPRADPNLRVEWYKNGISLTTGTRLKSTFDFGHVTMSINGLRGDDSAIYTCKATNLMGEAVSTCTLKVQDKHWLLGHSLHPDAIPKLEALERPQDERPTHPEPTYEEPVFISHLNNVECVEGDSAHFECQVEPSKDPTMKIEWFVNGKPLPSGSRYKSTYDFGFVSLDITHTYEEDSGIYTCKATNSKGSASTSGSLRCTGKQSIYRDTQHPQGKVGFEKVQEVEDELANRYQRQASGPDSQYPKPIWTIPLNPEFKLIEGQALHLEATVIPKDDPNLKIEWFVNGKSLDHGSRFKLSNDFGFVTLDLTDIYERDQGIYTCKASNKAGEAFTSTTIYCSTKSNLIERTQHPKGKEGLEKIQDLEDSLKRGEAPRIESEEGHAPVFTSEFTNLVNLSEGEIAHFEAGLTPIGDQTMVVEWFYNGKTIAASHRLRTVHAFGMVVLEVLGTKIEDSGTFTCRAVNKWGTAEQSVTLQCVDRYSGQKPKFTTHIKDIVGLKDGQSAHFECTVVPTNDPNLKIEWFHNGQAILQSSRIKTVSDFGFVVMDISYIQNHDSGEYVCRASNKFGEDFTRASISAHGRSGVFTESLQPDSLAKIRELESLQGQQQQAPSTPVTEPPKFITQIADIKRLVEGQSAHFEARLTPVTDPDLVVEWYYNGKKLPHGHRYRTFHDFGIVILDILYCYEENSGTYECRAYNKHGEDSTKATMTCVSKVNLILDSQLPRGMEGGLEKIQSLEDSHIRKEEAVVEEKGKAPVFTVPLSNIDSLREGENAHFEARLTPTDDPKLKVEWFWNGKPLRTGSRFRTFHDFGFVILEISPVYPEDSGEYSCRATNDYGEAVTSSTMKVQGKRSIILESQLPKGMEGTIDRIAELEGLGVAPTPSSPEEDSGKPPEFITTPSDLTLSENNLAHFECRLIPVNDPSMRVEWFHNGKALWAGSRIKTINDFGFVILEIAGIYQRDSGLYTCKATNRHGEATVSCKLQVRGRQGIVLEPQLPTNFRTGTESIQKLEEILHKKDEIVSEDETPHPPRFIVEVKDNLNVPEGGPIHFDCRVEPANDPTMRIDWFHNGRPFATGSRVHQINDFGFIALDMDYSYSRDAGEYICRATNKWGSCTTKATVTCTTKQSIDTESQLPSGMSAEKLKELEKGGPTSAPIKEDVPMGPPKFITQIESSTVDEAESVHFECRVEPKEDPKLRIEWYRNGKPLPMGHRYRNIYDMGFVSLDILYVYAEDSGEYVCRAVNDYGEDFTRANISCKQLPNIILQNQVPKGMKRSETLMQMEAAIKKYTSEIHLTEQDLFDADKKQPPRFVTQIKDQTELVEMEMTKFECQLAPVGDPNMKVEWFLNGKPLPHKNRFTPIYDFGYVAMNFGWVYPEDSGEYLCRATNLYGMDETRAIIRTAGKPGIIYESQLPKGMKSIERIRELEAAWQVVPEDVQEESKPKTAPVFVSKPEECSVEEGGWARFCCRVTGHPRPRVMWLINGNTVVNGSRYKLTYDGMYHMDIPKTRQYDTGKVEVIARSSVGEAIATTELKVVPRHDDWRNVLKNAPRPWYDIDSGEPQRDRSDTELERIFDERNAAFQESGRQHTVHIQPKVFKEPETEWQQSVRQKKGEDYYSKLQGVENDQVTKEVKLRESTHQFAIPGEKVMQGSMAKGMAQRYQENLEYQPEEHDQAPIPTLPKGTVPHAQQVQLRKTEKGKEFLHRTDVMEIDSKKGAYPPEPTESTVHGRETHVTKQKQTQKETKGDKEITRHITATETTDVEHKAKAHDRVVQGQVLPSTPPVFTKKIQPCRAFENDQARFEVEFDGDPLPTVKWFREDFPIKSSPDFKIYTFSTKSILVIRQAFMEDSAVFSVIAENRGGTAKCSANLVVEERRAQARGGKIPPSFVTTVQSAKANSGQLVRFDARINGTKPLDVYWLKNGKRIAADIRNKILEEDGIHTLLIIEVVPEDSGKYECVAINSAGEARCEAECTVQAPSTPAKPSKPTTPGAEKSPSVIEPLKDQTIREGQSVDFKCKISAKPAPQIKWQKGEKIIKPSKYFQMFKDGEQYTLKISEAFPEDEGVYKCVATNPAGTVTLQANLRVLAPDSQDVLPSLTPLKDAIVPEGSPAQFKTTVSGKPKPTIQWLREGFLIPESPDFQMIHEGNNAILLISNTYEEDTGKFTVRATTSAGQVERSAKLIVKKKEETGVAPFFEQPLKPHIAEEKKTSLLKCIVHGTPTPSVQWFKDNKEVVPDEGHRVEYNPETGEATLEILSTVTEDEAIFTVTADNKFGRAQCRANLVLSHEVVVTKPLVMEAPKITKPIKALVAKPNEDIILEVEFKGVPTPEISWLKNGQKVVSGKDVQIVTTEETTKLKISKKHPKKGGKYEVRATNPKGEARTTGSVTITENKEMHDAKAPRFIRPILSQVVTLGETVIMEAEVEAEPLASFQWYQGTAPLVSSSEIRITTVGNRSVLQIAKVMTKTMEPITCQAENAIGMVTSTAILEVIEDEEWEETTELVYPRFVEKLSPVTIMDGETVTFTSKVIGKPTPLVEWFFKGQPIREAKDVTITQDTDGVCSLAISEAFPENAGDYTCRAVNRIGEAVCTTSLIVEPYEYVADSEIGLMTGPSGSEEDLLDKTLSDLEMFSDSDVECAPRIVKKLPEVITTKDGDVTKLEVKAVGKPTPTGRWLKQGEEIVASNEFSIENYEDGTSVLIISEVYPDDTGEIVFEAHNPLGVAITTTELTVESIVGTKLYRKPEWVTHMEELQDALQAARSVPTFVQEIKDVRTTELETIVFECMFSGTPTPDIAWYHNNKVIRNTDKIKIRIQDNKTTCTIKDVNVENVGAYVCKAVSDAGIATTKAKLYVQEIPHQKKLEIKKAIEEEERVKKERVKVEKKEVRKTKAKELREDVIKPVGVEEVRTIEVTEEIEEVVSEKAKPIVPTQEYISTEAIASCKKIDEEEESLEVLQRQAEKKLQPQESIGVTDVNVEDFLQEIRPSAAELARATTTRSSLFGEASVTEVKLEEIIEKVEKVIVKEELKMAKEVTDILNLIKAKEFGPGESPLRELAEISYLMKTGISVNEITVLYNENKFPSLKTPDAQSALVNVVERKGHSPLISQVLTEETTSDEGKLAATVGFKAFMKMIECNYATVEEVITQFSPEDFIQRAWEKTEVVEDVTKSAAVETVTITQKAEVHIESSKTETKVKEDIKQEFLTDKPEPPMFTERFQGVTVTEKSTIRLFARVIGNPVPEVAWLKNNEPLKPNSRTKLSYDGENIELTITDANPDVDSGDYKCIASNPVGKASHGAMVIVDVETVKFTKKLKKTMEIFERDTLLLECETSHIISTKWYHNNKEITGMDHHVVMEEGRTHKLTVKTSTLSDAGSYKCTVKNQKTETSVTVIPKKPEFVRKLQDCEVKEKESAILEVEVSSDTADVVWKKDGKPITESDGKYIIEKDGGVRRLVAHDITIHDEGEYSCSLPDDECAAELTVVELPPEIITKMVDQTVTEGEKATFEIELTKGDALVRWFKDGEELQFSEHVQLSIDGKRQKLKIYSTELKDKGVYSCQVGTQKSSAKLTVKKLPARFVRELPEITLTKLAVDVTLTVELNKPDLEVEWLRRGRIIEESTKYTIISEKHVKKMIIRNVKTEDEVEYSCRVEDVSTTTKLKIEIIETLPKLFVDDTNKVYKVRKGENVTFNVKYTGTPTPADEWSVNYTLIQPSRRHQPAITEENVSLTIRRVEFEDIGNYTIKLKNNCGEASAELTLIVMDLPYRPFKPELVDVTDNSITLHWKAPEFDGNTPIINYIIEYRLKDTTRWERTTETITTTNHTITKVEKHKEYTFRVIAVNEIGESEPSYNTDYILIASPTTKEAPTILETLKDVKIGLNKELTLSCVISGNPTPDITWFKDGKTIKSKTITYENHVAKYTIRETEETTEGIYTAKAQNLLGTAETRCHVVIQEAPRLEVDEELTNLTLKVSEQWKVKLKVSGYPHPDITWKKNGVIMTSNSHSYYYSDELSTTIVIYSLERNDTATYTVIAENSAGFAEKEIKLRVVDFSARLQSRISESTITDKPTPPQGPMDVTNLEKDSATISWRPPLDDGGVELTKYLIEKYEMSSMTWTKIAEVEPLVTTYSVQSLQMSDEYLFRVYAQNSIGKSEPLESKNVSLKASFKVPSPPRAPLEVSGMSATSFTISWQASASDGGSSIIEYIVEMKESNRRVFKKLGATKGAVTNFAVNYLEKDQGYNFKITARNAVGLSEPFLPEDTITAGARIRIKYEFAKTDSTLYCLLGIFPPTKLGTPTTPSPPRNLEISDTTTKSATITWDAPENTGGTELTGYIIEKKYEYMPNWERAATLEPSVHKFTFENLREKTKYVFRVMAENSVGVSNPAVTRTLDLFTYATVPSPPTAPLEIRTIGPNAIVIEWGIPESDGGSPLLGYNIAIRDTRKTMWMEVGRVAVPTQKFTIRDLQEDHEYLIRVFARNEIGLSDPLDSDEPFRVLPSTDADAEEFKEVTDREPTSYSTETTTSWLRDNSMDADIHSYSRGKLLQKNEYFFKIWCFAEDLFK</sequence>
<feature type="domain" description="Ig-like" evidence="17">
    <location>
        <begin position="1833"/>
        <end position="1923"/>
    </location>
</feature>
<feature type="domain" description="Ig-like" evidence="17">
    <location>
        <begin position="1967"/>
        <end position="2058"/>
    </location>
</feature>
<feature type="domain" description="Ig-like" evidence="17">
    <location>
        <begin position="6045"/>
        <end position="6129"/>
    </location>
</feature>
<evidence type="ECO:0000256" key="12">
    <source>
        <dbReference type="ARBA" id="ARBA00023242"/>
    </source>
</evidence>
<feature type="domain" description="Ig-like" evidence="17">
    <location>
        <begin position="4953"/>
        <end position="5043"/>
    </location>
</feature>
<dbReference type="GO" id="GO:0005634">
    <property type="term" value="C:nucleus"/>
    <property type="evidence" value="ECO:0007669"/>
    <property type="project" value="UniProtKB-SubCell"/>
</dbReference>
<feature type="domain" description="Ig-like" evidence="17">
    <location>
        <begin position="5292"/>
        <end position="5384"/>
    </location>
</feature>
<dbReference type="FunFam" id="2.60.40.10:FF:000612">
    <property type="entry name" value="palladin isoform X1"/>
    <property type="match status" value="1"/>
</dbReference>
<dbReference type="GO" id="GO:0045989">
    <property type="term" value="P:positive regulation of striated muscle contraction"/>
    <property type="evidence" value="ECO:0007669"/>
    <property type="project" value="UniProtKB-ARBA"/>
</dbReference>
<evidence type="ECO:0000256" key="5">
    <source>
        <dbReference type="ARBA" id="ARBA00022490"/>
    </source>
</evidence>
<keyword evidence="9 15" id="KW-0175">Coiled coil</keyword>